<comment type="caution">
    <text evidence="1">The sequence shown here is derived from an EMBL/GenBank/DDBJ whole genome shotgun (WGS) entry which is preliminary data.</text>
</comment>
<dbReference type="Proteomes" id="UP000568696">
    <property type="component" value="Unassembled WGS sequence"/>
</dbReference>
<accession>A0A7X8MVJ8</accession>
<name>A0A7X8MVJ8_9CORY</name>
<gene>
    <name evidence="1" type="ORF">GX356_06205</name>
</gene>
<proteinExistence type="predicted"/>
<organism evidence="1 2">
    <name type="scientific">Corynebacterium pollutisoli</name>
    <dbReference type="NCBI Taxonomy" id="1610489"/>
    <lineage>
        <taxon>Bacteria</taxon>
        <taxon>Bacillati</taxon>
        <taxon>Actinomycetota</taxon>
        <taxon>Actinomycetes</taxon>
        <taxon>Mycobacteriales</taxon>
        <taxon>Corynebacteriaceae</taxon>
        <taxon>Corynebacterium</taxon>
    </lineage>
</organism>
<feature type="non-terminal residue" evidence="1">
    <location>
        <position position="69"/>
    </location>
</feature>
<evidence type="ECO:0000313" key="1">
    <source>
        <dbReference type="EMBL" id="NLP39296.1"/>
    </source>
</evidence>
<dbReference type="EMBL" id="JAAYSN010000161">
    <property type="protein sequence ID" value="NLP39296.1"/>
    <property type="molecule type" value="Genomic_DNA"/>
</dbReference>
<protein>
    <submittedName>
        <fullName evidence="1">Uncharacterized protein</fullName>
    </submittedName>
</protein>
<reference evidence="1 2" key="1">
    <citation type="journal article" date="2020" name="Biotechnol. Biofuels">
        <title>New insights from the biogas microbiome by comprehensive genome-resolved metagenomics of nearly 1600 species originating from multiple anaerobic digesters.</title>
        <authorList>
            <person name="Campanaro S."/>
            <person name="Treu L."/>
            <person name="Rodriguez-R L.M."/>
            <person name="Kovalovszki A."/>
            <person name="Ziels R.M."/>
            <person name="Maus I."/>
            <person name="Zhu X."/>
            <person name="Kougias P.G."/>
            <person name="Basile A."/>
            <person name="Luo G."/>
            <person name="Schluter A."/>
            <person name="Konstantinidis K.T."/>
            <person name="Angelidaki I."/>
        </authorList>
    </citation>
    <scope>NUCLEOTIDE SEQUENCE [LARGE SCALE GENOMIC DNA]</scope>
    <source>
        <strain evidence="1">AS23ysBPME_344</strain>
    </source>
</reference>
<sequence>MRRRVRGEGFELADEAYREFHWDDAVDILEHPDGTREIIGELVRLDFDNGGHIFCDRNDDYFNCGGATG</sequence>
<dbReference type="AlphaFoldDB" id="A0A7X8MVJ8"/>
<evidence type="ECO:0000313" key="2">
    <source>
        <dbReference type="Proteomes" id="UP000568696"/>
    </source>
</evidence>